<accession>A0A561CI56</accession>
<feature type="region of interest" description="Disordered" evidence="1">
    <location>
        <begin position="1"/>
        <end position="36"/>
    </location>
</feature>
<gene>
    <name evidence="3" type="ORF">FB547_101550</name>
</gene>
<dbReference type="PANTHER" id="PTHR31527:SF0">
    <property type="entry name" value="RE64534P"/>
    <property type="match status" value="1"/>
</dbReference>
<dbReference type="PANTHER" id="PTHR31527">
    <property type="entry name" value="RE64534P"/>
    <property type="match status" value="1"/>
</dbReference>
<organism evidence="3 4">
    <name type="scientific">Variovorax beijingensis</name>
    <dbReference type="NCBI Taxonomy" id="2496117"/>
    <lineage>
        <taxon>Bacteria</taxon>
        <taxon>Pseudomonadati</taxon>
        <taxon>Pseudomonadota</taxon>
        <taxon>Betaproteobacteria</taxon>
        <taxon>Burkholderiales</taxon>
        <taxon>Comamonadaceae</taxon>
        <taxon>Variovorax</taxon>
    </lineage>
</organism>
<feature type="domain" description="DUF1989" evidence="2">
    <location>
        <begin position="42"/>
        <end position="206"/>
    </location>
</feature>
<dbReference type="Pfam" id="PF09347">
    <property type="entry name" value="DUF1989"/>
    <property type="match status" value="1"/>
</dbReference>
<proteinExistence type="predicted"/>
<dbReference type="OrthoDB" id="5298498at2"/>
<dbReference type="EMBL" id="VIVL01000001">
    <property type="protein sequence ID" value="TWD90881.1"/>
    <property type="molecule type" value="Genomic_DNA"/>
</dbReference>
<name>A0A561CI56_9BURK</name>
<evidence type="ECO:0000313" key="3">
    <source>
        <dbReference type="EMBL" id="TWD90881.1"/>
    </source>
</evidence>
<evidence type="ECO:0000259" key="2">
    <source>
        <dbReference type="Pfam" id="PF09347"/>
    </source>
</evidence>
<sequence>MEHPSSASPAAVADNGEPVGANNTLREPVSADGTPELGKVYEVPARNGRAVRLAKGQVIRVINTHGSQVCDFWAFKADDLSEFMSMEHARAVIDRIIPKAGDPLATNRRRPIMTLLADTSPGVHDTLMAACDAYRYQNLGVADYHDNCADNMRMALKAIGLRAREVPQPLNLWMNIPVAADGGVDWLPPVSKAGDYVDLRAEMDCVAVMSACPQDIIPINDNRPVEVHFTVMANA</sequence>
<reference evidence="3 4" key="1">
    <citation type="submission" date="2019-06" db="EMBL/GenBank/DDBJ databases">
        <title>Sorghum-associated microbial communities from plants grown in Nebraska, USA.</title>
        <authorList>
            <person name="Schachtman D."/>
        </authorList>
    </citation>
    <scope>NUCLEOTIDE SEQUENCE [LARGE SCALE GENOMIC DNA]</scope>
    <source>
        <strain evidence="3 4">T529</strain>
    </source>
</reference>
<evidence type="ECO:0000313" key="4">
    <source>
        <dbReference type="Proteomes" id="UP000319722"/>
    </source>
</evidence>
<dbReference type="InterPro" id="IPR018959">
    <property type="entry name" value="DUF1989"/>
</dbReference>
<comment type="caution">
    <text evidence="3">The sequence shown here is derived from an EMBL/GenBank/DDBJ whole genome shotgun (WGS) entry which is preliminary data.</text>
</comment>
<protein>
    <recommendedName>
        <fullName evidence="2">DUF1989 domain-containing protein</fullName>
    </recommendedName>
</protein>
<dbReference type="AlphaFoldDB" id="A0A561CI56"/>
<dbReference type="RefSeq" id="WP_145739436.1">
    <property type="nucleotide sequence ID" value="NZ_VIVL01000001.1"/>
</dbReference>
<evidence type="ECO:0000256" key="1">
    <source>
        <dbReference type="SAM" id="MobiDB-lite"/>
    </source>
</evidence>
<dbReference type="Proteomes" id="UP000319722">
    <property type="component" value="Unassembled WGS sequence"/>
</dbReference>